<sequence length="97" mass="10384">MMRPAGGASVADHYEAMARKGRKKKPKGPTLPPGVVHLWNAFAQLSAARTGNGFGPNPIPYSEIDAYSRLTAQAFDPWEVAAIRALDDAYISAAAEK</sequence>
<evidence type="ECO:0000256" key="1">
    <source>
        <dbReference type="SAM" id="MobiDB-lite"/>
    </source>
</evidence>
<evidence type="ECO:0000313" key="2">
    <source>
        <dbReference type="EMBL" id="CAB5220414.1"/>
    </source>
</evidence>
<reference evidence="2" key="1">
    <citation type="submission" date="2020-05" db="EMBL/GenBank/DDBJ databases">
        <authorList>
            <person name="Chiriac C."/>
            <person name="Salcher M."/>
            <person name="Ghai R."/>
            <person name="Kavagutti S V."/>
        </authorList>
    </citation>
    <scope>NUCLEOTIDE SEQUENCE</scope>
</reference>
<dbReference type="Pfam" id="PF23812">
    <property type="entry name" value="Phage_TAC_18"/>
    <property type="match status" value="1"/>
</dbReference>
<organism evidence="2">
    <name type="scientific">uncultured Caudovirales phage</name>
    <dbReference type="NCBI Taxonomy" id="2100421"/>
    <lineage>
        <taxon>Viruses</taxon>
        <taxon>Duplodnaviria</taxon>
        <taxon>Heunggongvirae</taxon>
        <taxon>Uroviricota</taxon>
        <taxon>Caudoviricetes</taxon>
        <taxon>Peduoviridae</taxon>
        <taxon>Maltschvirus</taxon>
        <taxon>Maltschvirus maltsch</taxon>
    </lineage>
</organism>
<feature type="region of interest" description="Disordered" evidence="1">
    <location>
        <begin position="1"/>
        <end position="30"/>
    </location>
</feature>
<accession>A0A6J7WWA2</accession>
<dbReference type="InterPro" id="IPR056919">
    <property type="entry name" value="Phage_TAC_18"/>
</dbReference>
<dbReference type="EMBL" id="LR798285">
    <property type="protein sequence ID" value="CAB5220414.1"/>
    <property type="molecule type" value="Genomic_DNA"/>
</dbReference>
<gene>
    <name evidence="2" type="ORF">UFOVP233_70</name>
</gene>
<proteinExistence type="predicted"/>
<protein>
    <submittedName>
        <fullName evidence="2">Uncharacterized protein</fullName>
    </submittedName>
</protein>
<name>A0A6J7WWA2_9CAUD</name>